<dbReference type="PROSITE" id="PS50084">
    <property type="entry name" value="KH_TYPE_1"/>
    <property type="match status" value="1"/>
</dbReference>
<dbReference type="InterPro" id="IPR022711">
    <property type="entry name" value="RNase_Y_N"/>
</dbReference>
<evidence type="ECO:0000259" key="8">
    <source>
        <dbReference type="PROSITE" id="PS51831"/>
    </source>
</evidence>
<dbReference type="SUPFAM" id="SSF109604">
    <property type="entry name" value="HD-domain/PDEase-like"/>
    <property type="match status" value="1"/>
</dbReference>
<dbReference type="NCBIfam" id="TIGR03319">
    <property type="entry name" value="RNase_Y"/>
    <property type="match status" value="1"/>
</dbReference>
<evidence type="ECO:0000256" key="7">
    <source>
        <dbReference type="SAM" id="MobiDB-lite"/>
    </source>
</evidence>
<evidence type="ECO:0000256" key="1">
    <source>
        <dbReference type="ARBA" id="ARBA00022722"/>
    </source>
</evidence>
<dbReference type="Pfam" id="PF01966">
    <property type="entry name" value="HD"/>
    <property type="match status" value="1"/>
</dbReference>
<dbReference type="RefSeq" id="WP_092656066.1">
    <property type="nucleotide sequence ID" value="NZ_LT629732.1"/>
</dbReference>
<dbReference type="GO" id="GO:0004521">
    <property type="term" value="F:RNA endonuclease activity"/>
    <property type="evidence" value="ECO:0007669"/>
    <property type="project" value="UniProtKB-UniRule"/>
</dbReference>
<dbReference type="EC" id="3.1.-.-" evidence="5 6"/>
<dbReference type="PANTHER" id="PTHR12826">
    <property type="entry name" value="RIBONUCLEASE Y"/>
    <property type="match status" value="1"/>
</dbReference>
<dbReference type="PANTHER" id="PTHR12826:SF15">
    <property type="entry name" value="RIBONUCLEASE Y"/>
    <property type="match status" value="1"/>
</dbReference>
<keyword evidence="2 5" id="KW-0255">Endonuclease</keyword>
<dbReference type="InterPro" id="IPR036612">
    <property type="entry name" value="KH_dom_type_1_sf"/>
</dbReference>
<dbReference type="Pfam" id="PF00013">
    <property type="entry name" value="KH_1"/>
    <property type="match status" value="1"/>
</dbReference>
<evidence type="ECO:0000256" key="5">
    <source>
        <dbReference type="HAMAP-Rule" id="MF_00335"/>
    </source>
</evidence>
<evidence type="ECO:0000256" key="3">
    <source>
        <dbReference type="ARBA" id="ARBA00022801"/>
    </source>
</evidence>
<evidence type="ECO:0000256" key="6">
    <source>
        <dbReference type="NCBIfam" id="TIGR03319"/>
    </source>
</evidence>
<dbReference type="Proteomes" id="UP000198983">
    <property type="component" value="Chromosome I"/>
</dbReference>
<comment type="function">
    <text evidence="5">Endoribonuclease that initiates mRNA decay.</text>
</comment>
<dbReference type="Gene3D" id="1.10.3210.10">
    <property type="entry name" value="Hypothetical protein af1432"/>
    <property type="match status" value="1"/>
</dbReference>
<dbReference type="InterPro" id="IPR006675">
    <property type="entry name" value="HDIG_dom"/>
</dbReference>
<dbReference type="InterPro" id="IPR004087">
    <property type="entry name" value="KH_dom"/>
</dbReference>
<dbReference type="InterPro" id="IPR006674">
    <property type="entry name" value="HD_domain"/>
</dbReference>
<comment type="similarity">
    <text evidence="5">Belongs to the RNase Y family.</text>
</comment>
<evidence type="ECO:0000256" key="4">
    <source>
        <dbReference type="ARBA" id="ARBA00022884"/>
    </source>
</evidence>
<dbReference type="PROSITE" id="PS51831">
    <property type="entry name" value="HD"/>
    <property type="match status" value="1"/>
</dbReference>
<keyword evidence="1 5" id="KW-0540">Nuclease</keyword>
<dbReference type="SMART" id="SM00471">
    <property type="entry name" value="HDc"/>
    <property type="match status" value="1"/>
</dbReference>
<dbReference type="SUPFAM" id="SSF54791">
    <property type="entry name" value="Eukaryotic type KH-domain (KH-domain type I)"/>
    <property type="match status" value="1"/>
</dbReference>
<evidence type="ECO:0000313" key="9">
    <source>
        <dbReference type="EMBL" id="SDT11703.1"/>
    </source>
</evidence>
<dbReference type="GO" id="GO:0006402">
    <property type="term" value="P:mRNA catabolic process"/>
    <property type="evidence" value="ECO:0007669"/>
    <property type="project" value="UniProtKB-UniRule"/>
</dbReference>
<feature type="region of interest" description="Disordered" evidence="7">
    <location>
        <begin position="39"/>
        <end position="69"/>
    </location>
</feature>
<organism evidence="9 10">
    <name type="scientific">Actinopolymorpha singaporensis</name>
    <dbReference type="NCBI Taxonomy" id="117157"/>
    <lineage>
        <taxon>Bacteria</taxon>
        <taxon>Bacillati</taxon>
        <taxon>Actinomycetota</taxon>
        <taxon>Actinomycetes</taxon>
        <taxon>Propionibacteriales</taxon>
        <taxon>Actinopolymorphaceae</taxon>
        <taxon>Actinopolymorpha</taxon>
    </lineage>
</organism>
<evidence type="ECO:0000313" key="10">
    <source>
        <dbReference type="Proteomes" id="UP000198983"/>
    </source>
</evidence>
<dbReference type="InterPro" id="IPR017705">
    <property type="entry name" value="Ribonuclease_Y"/>
</dbReference>
<dbReference type="InterPro" id="IPR003607">
    <property type="entry name" value="HD/PDEase_dom"/>
</dbReference>
<dbReference type="GO" id="GO:0016787">
    <property type="term" value="F:hydrolase activity"/>
    <property type="evidence" value="ECO:0007669"/>
    <property type="project" value="UniProtKB-KW"/>
</dbReference>
<dbReference type="OrthoDB" id="9803205at2"/>
<sequence length="497" mass="54477">MWSLVQVALLLVGLAVLVLLGALLRPAWSWWATARARPGGPSASAADTAGGAAATSPPEELRARSDDVERRERRLAERESRLDVAERELEIRSRTISATQEALTARQAALADLETERRLVLERAARLTADQARAQLVSSIENEAKREAALTVRELERQARAEGDRRARAIITTVVQRLATEQTTDSVVTTLQLPSDELKGRIIGRDGRNIRAFEQITGVNVIVDETPESVMLSCFDPVRREVGRMTLEHLVLDGRIHPRRIEELYARSLGEVEQTCLRAGEEAVAETGLTDLHPELVRLLGTLRFRTSYGQNVLRHLVESASIAALLAAELGLDPALPKRCGLLHDIGKALTHQAEGSHALVGAELARSHGESAEVVHAIEAHHDEVEPRTVEAVLTQAADAISGGRPGARRESLAAYVQRLERLEEIARSYPGVDTVHAMRSGRDVRVMVVPAEVDDLQAQVLARDIAKRVEAELTYPGQIRVTVIRETRATETAL</sequence>
<keyword evidence="3 5" id="KW-0378">Hydrolase</keyword>
<dbReference type="Pfam" id="PF12072">
    <property type="entry name" value="RNase_Y_N"/>
    <property type="match status" value="1"/>
</dbReference>
<protein>
    <recommendedName>
        <fullName evidence="5 6">Ribonuclease Y</fullName>
        <shortName evidence="5">RNase Y</shortName>
        <ecNumber evidence="5 6">3.1.-.-</ecNumber>
    </recommendedName>
</protein>
<feature type="compositionally biased region" description="Basic and acidic residues" evidence="7">
    <location>
        <begin position="59"/>
        <end position="69"/>
    </location>
</feature>
<dbReference type="STRING" id="117157.SAMN04489717_5095"/>
<keyword evidence="4 5" id="KW-0694">RNA-binding</keyword>
<feature type="compositionally biased region" description="Low complexity" evidence="7">
    <location>
        <begin position="39"/>
        <end position="58"/>
    </location>
</feature>
<dbReference type="GO" id="GO:0005886">
    <property type="term" value="C:plasma membrane"/>
    <property type="evidence" value="ECO:0007669"/>
    <property type="project" value="UniProtKB-UniRule"/>
</dbReference>
<accession>A0A1H1XRB1</accession>
<dbReference type="GO" id="GO:0003723">
    <property type="term" value="F:RNA binding"/>
    <property type="evidence" value="ECO:0007669"/>
    <property type="project" value="UniProtKB-UniRule"/>
</dbReference>
<dbReference type="HAMAP" id="MF_00335">
    <property type="entry name" value="RNase_Y"/>
    <property type="match status" value="1"/>
</dbReference>
<dbReference type="InterPro" id="IPR004088">
    <property type="entry name" value="KH_dom_type_1"/>
</dbReference>
<feature type="domain" description="HD" evidence="8">
    <location>
        <begin position="313"/>
        <end position="406"/>
    </location>
</feature>
<reference evidence="9 10" key="1">
    <citation type="submission" date="2016-10" db="EMBL/GenBank/DDBJ databases">
        <authorList>
            <person name="de Groot N.N."/>
        </authorList>
    </citation>
    <scope>NUCLEOTIDE SEQUENCE [LARGE SCALE GENOMIC DNA]</scope>
    <source>
        <strain evidence="9 10">DSM 22024</strain>
    </source>
</reference>
<evidence type="ECO:0000256" key="2">
    <source>
        <dbReference type="ARBA" id="ARBA00022759"/>
    </source>
</evidence>
<name>A0A1H1XRB1_9ACTN</name>
<dbReference type="NCBIfam" id="TIGR00277">
    <property type="entry name" value="HDIG"/>
    <property type="match status" value="1"/>
</dbReference>
<dbReference type="SMART" id="SM00322">
    <property type="entry name" value="KH"/>
    <property type="match status" value="1"/>
</dbReference>
<dbReference type="EMBL" id="LT629732">
    <property type="protein sequence ID" value="SDT11703.1"/>
    <property type="molecule type" value="Genomic_DNA"/>
</dbReference>
<gene>
    <name evidence="5" type="primary">rny</name>
    <name evidence="9" type="ORF">SAMN04489717_5095</name>
</gene>
<dbReference type="CDD" id="cd22431">
    <property type="entry name" value="KH-I_RNaseY"/>
    <property type="match status" value="1"/>
</dbReference>
<keyword evidence="10" id="KW-1185">Reference proteome</keyword>
<proteinExistence type="inferred from homology"/>
<dbReference type="AlphaFoldDB" id="A0A1H1XRB1"/>